<keyword evidence="1" id="KW-0472">Membrane</keyword>
<accession>A0A1F5KLH4</accession>
<dbReference type="InterPro" id="IPR000871">
    <property type="entry name" value="Beta-lactam_class-A"/>
</dbReference>
<dbReference type="STRING" id="1797785.A3B45_04780"/>
<dbReference type="GO" id="GO:0008800">
    <property type="term" value="F:beta-lactamase activity"/>
    <property type="evidence" value="ECO:0007669"/>
    <property type="project" value="InterPro"/>
</dbReference>
<dbReference type="PANTHER" id="PTHR35333:SF3">
    <property type="entry name" value="BETA-LACTAMASE-TYPE TRANSPEPTIDASE FOLD CONTAINING PROTEIN"/>
    <property type="match status" value="1"/>
</dbReference>
<dbReference type="Proteomes" id="UP000178565">
    <property type="component" value="Unassembled WGS sequence"/>
</dbReference>
<name>A0A1F5KLH4_9BACT</name>
<organism evidence="3 4">
    <name type="scientific">Candidatus Daviesbacteria bacterium RIFCSPLOWO2_01_FULL_39_12</name>
    <dbReference type="NCBI Taxonomy" id="1797785"/>
    <lineage>
        <taxon>Bacteria</taxon>
        <taxon>Candidatus Daviesiibacteriota</taxon>
    </lineage>
</organism>
<dbReference type="Gene3D" id="3.40.710.10">
    <property type="entry name" value="DD-peptidase/beta-lactamase superfamily"/>
    <property type="match status" value="1"/>
</dbReference>
<sequence length="318" mass="35736">MSDDLIYKLSLRRKKKGSRLKKIFYLFFILAVIYIIFNNLITTPFSLYNPFSNSQNIPDSKFSKSLEALVQTSLAGSEGIYGIVIKNLKIEEKYSNLEDKIFDAGSLYKLWVMAETIRQVQNGQLNLDETLSEDIAVLNKDFNIDPDSAEMQRGTITLTVDQSLNQMITISHNYAALLLIKKIGLSSIKDFLQNNNLDKSTVGTGGENPTTTPSDIALFLEKLYKGELASVEYTQKMMDLLKRQTLNDKLAKYLPTDSIAHKTGEIGWFSHDAGIIFLDGKDYLIVVLSETNSPAGAEERMANLSKAVYEHFQKSTTP</sequence>
<dbReference type="SUPFAM" id="SSF56601">
    <property type="entry name" value="beta-lactamase/transpeptidase-like"/>
    <property type="match status" value="1"/>
</dbReference>
<reference evidence="3 4" key="1">
    <citation type="journal article" date="2016" name="Nat. Commun.">
        <title>Thousands of microbial genomes shed light on interconnected biogeochemical processes in an aquifer system.</title>
        <authorList>
            <person name="Anantharaman K."/>
            <person name="Brown C.T."/>
            <person name="Hug L.A."/>
            <person name="Sharon I."/>
            <person name="Castelle C.J."/>
            <person name="Probst A.J."/>
            <person name="Thomas B.C."/>
            <person name="Singh A."/>
            <person name="Wilkins M.J."/>
            <person name="Karaoz U."/>
            <person name="Brodie E.L."/>
            <person name="Williams K.H."/>
            <person name="Hubbard S.S."/>
            <person name="Banfield J.F."/>
        </authorList>
    </citation>
    <scope>NUCLEOTIDE SEQUENCE [LARGE SCALE GENOMIC DNA]</scope>
</reference>
<dbReference type="GO" id="GO:0030655">
    <property type="term" value="P:beta-lactam antibiotic catabolic process"/>
    <property type="evidence" value="ECO:0007669"/>
    <property type="project" value="InterPro"/>
</dbReference>
<evidence type="ECO:0000313" key="3">
    <source>
        <dbReference type="EMBL" id="OGE41670.1"/>
    </source>
</evidence>
<dbReference type="GO" id="GO:0046677">
    <property type="term" value="P:response to antibiotic"/>
    <property type="evidence" value="ECO:0007669"/>
    <property type="project" value="InterPro"/>
</dbReference>
<keyword evidence="1" id="KW-1133">Transmembrane helix</keyword>
<comment type="caution">
    <text evidence="3">The sequence shown here is derived from an EMBL/GenBank/DDBJ whole genome shotgun (WGS) entry which is preliminary data.</text>
</comment>
<dbReference type="InterPro" id="IPR045155">
    <property type="entry name" value="Beta-lactam_cat"/>
</dbReference>
<evidence type="ECO:0000313" key="4">
    <source>
        <dbReference type="Proteomes" id="UP000178565"/>
    </source>
</evidence>
<dbReference type="PANTHER" id="PTHR35333">
    <property type="entry name" value="BETA-LACTAMASE"/>
    <property type="match status" value="1"/>
</dbReference>
<dbReference type="InterPro" id="IPR012338">
    <property type="entry name" value="Beta-lactam/transpept-like"/>
</dbReference>
<keyword evidence="1" id="KW-0812">Transmembrane</keyword>
<dbReference type="Pfam" id="PF13354">
    <property type="entry name" value="Beta-lactamase2"/>
    <property type="match status" value="1"/>
</dbReference>
<dbReference type="AlphaFoldDB" id="A0A1F5KLH4"/>
<proteinExistence type="predicted"/>
<evidence type="ECO:0000259" key="2">
    <source>
        <dbReference type="Pfam" id="PF13354"/>
    </source>
</evidence>
<gene>
    <name evidence="3" type="ORF">A3B45_04780</name>
</gene>
<feature type="transmembrane region" description="Helical" evidence="1">
    <location>
        <begin position="23"/>
        <end position="41"/>
    </location>
</feature>
<dbReference type="EMBL" id="MFDM01000033">
    <property type="protein sequence ID" value="OGE41670.1"/>
    <property type="molecule type" value="Genomic_DNA"/>
</dbReference>
<evidence type="ECO:0000256" key="1">
    <source>
        <dbReference type="SAM" id="Phobius"/>
    </source>
</evidence>
<protein>
    <recommendedName>
        <fullName evidence="2">Beta-lactamase class A catalytic domain-containing protein</fullName>
    </recommendedName>
</protein>
<feature type="domain" description="Beta-lactamase class A catalytic" evidence="2">
    <location>
        <begin position="82"/>
        <end position="288"/>
    </location>
</feature>